<dbReference type="PANTHER" id="PTHR39594">
    <property type="entry name" value="PROTEIN YCHQ"/>
    <property type="match status" value="1"/>
</dbReference>
<feature type="transmembrane region" description="Helical" evidence="1">
    <location>
        <begin position="91"/>
        <end position="112"/>
    </location>
</feature>
<evidence type="ECO:0000256" key="1">
    <source>
        <dbReference type="SAM" id="Phobius"/>
    </source>
</evidence>
<keyword evidence="1" id="KW-1133">Transmembrane helix</keyword>
<evidence type="ECO:0000313" key="2">
    <source>
        <dbReference type="EMBL" id="OQK16624.1"/>
    </source>
</evidence>
<sequence>MLKSIHMLFILLSVSGFIARIMLAQFKPDWLQPKIAKIAPHVIDTVLLLSGVALIFQGNWLAGEFGWIVTKFIMLLVYIGFGVIAMRGTGIIRWGAFVAALACFGYILSVAITKHGFI</sequence>
<dbReference type="STRING" id="1420851.AU255_01590"/>
<feature type="transmembrane region" description="Helical" evidence="1">
    <location>
        <begin position="7"/>
        <end position="26"/>
    </location>
</feature>
<feature type="transmembrane region" description="Helical" evidence="1">
    <location>
        <begin position="68"/>
        <end position="85"/>
    </location>
</feature>
<keyword evidence="3" id="KW-1185">Reference proteome</keyword>
<keyword evidence="1" id="KW-0472">Membrane</keyword>
<dbReference type="PANTHER" id="PTHR39594:SF1">
    <property type="entry name" value="PROTEIN YCHQ"/>
    <property type="match status" value="1"/>
</dbReference>
<dbReference type="AlphaFoldDB" id="A0A1V8M502"/>
<comment type="caution">
    <text evidence="2">The sequence shown here is derived from an EMBL/GenBank/DDBJ whole genome shotgun (WGS) entry which is preliminary data.</text>
</comment>
<keyword evidence="1" id="KW-0812">Transmembrane</keyword>
<dbReference type="Proteomes" id="UP000191980">
    <property type="component" value="Unassembled WGS sequence"/>
</dbReference>
<protein>
    <submittedName>
        <fullName evidence="2">Invasion protein</fullName>
    </submittedName>
</protein>
<dbReference type="OrthoDB" id="5588650at2"/>
<dbReference type="InterPro" id="IPR007360">
    <property type="entry name" value="SirB"/>
</dbReference>
<dbReference type="GO" id="GO:0005886">
    <property type="term" value="C:plasma membrane"/>
    <property type="evidence" value="ECO:0007669"/>
    <property type="project" value="TreeGrafter"/>
</dbReference>
<gene>
    <name evidence="2" type="ORF">AU255_01590</name>
</gene>
<name>A0A1V8M502_9GAMM</name>
<feature type="transmembrane region" description="Helical" evidence="1">
    <location>
        <begin position="38"/>
        <end position="56"/>
    </location>
</feature>
<dbReference type="RefSeq" id="WP_080521248.1">
    <property type="nucleotide sequence ID" value="NZ_LPUF01000001.1"/>
</dbReference>
<accession>A0A1V8M502</accession>
<dbReference type="EMBL" id="LPUF01000001">
    <property type="protein sequence ID" value="OQK16624.1"/>
    <property type="molecule type" value="Genomic_DNA"/>
</dbReference>
<organism evidence="2 3">
    <name type="scientific">Methyloprofundus sedimenti</name>
    <dbReference type="NCBI Taxonomy" id="1420851"/>
    <lineage>
        <taxon>Bacteria</taxon>
        <taxon>Pseudomonadati</taxon>
        <taxon>Pseudomonadota</taxon>
        <taxon>Gammaproteobacteria</taxon>
        <taxon>Methylococcales</taxon>
        <taxon>Methylococcaceae</taxon>
        <taxon>Methyloprofundus</taxon>
    </lineage>
</organism>
<dbReference type="Pfam" id="PF04247">
    <property type="entry name" value="SirB"/>
    <property type="match status" value="1"/>
</dbReference>
<evidence type="ECO:0000313" key="3">
    <source>
        <dbReference type="Proteomes" id="UP000191980"/>
    </source>
</evidence>
<reference evidence="2 3" key="1">
    <citation type="submission" date="2015-12" db="EMBL/GenBank/DDBJ databases">
        <authorList>
            <person name="Shamseldin A."/>
            <person name="Moawad H."/>
            <person name="Abd El-Rahim W.M."/>
            <person name="Sadowsky M.J."/>
        </authorList>
    </citation>
    <scope>NUCLEOTIDE SEQUENCE [LARGE SCALE GENOMIC DNA]</scope>
    <source>
        <strain evidence="2 3">WF1</strain>
    </source>
</reference>
<dbReference type="PIRSF" id="PIRSF005610">
    <property type="entry name" value="SirB"/>
    <property type="match status" value="1"/>
</dbReference>
<proteinExistence type="predicted"/>